<dbReference type="InterPro" id="IPR053173">
    <property type="entry name" value="SAM-binding_MTase"/>
</dbReference>
<dbReference type="Pfam" id="PF13649">
    <property type="entry name" value="Methyltransf_25"/>
    <property type="match status" value="1"/>
</dbReference>
<dbReference type="Proteomes" id="UP001330812">
    <property type="component" value="Chromosome"/>
</dbReference>
<evidence type="ECO:0000313" key="3">
    <source>
        <dbReference type="Proteomes" id="UP001330812"/>
    </source>
</evidence>
<dbReference type="GO" id="GO:0032259">
    <property type="term" value="P:methylation"/>
    <property type="evidence" value="ECO:0007669"/>
    <property type="project" value="UniProtKB-KW"/>
</dbReference>
<dbReference type="PANTHER" id="PTHR45128">
    <property type="entry name" value="METHYLTRANSFERASE TYPE 11"/>
    <property type="match status" value="1"/>
</dbReference>
<proteinExistence type="predicted"/>
<dbReference type="InterPro" id="IPR029063">
    <property type="entry name" value="SAM-dependent_MTases_sf"/>
</dbReference>
<keyword evidence="2" id="KW-0489">Methyltransferase</keyword>
<dbReference type="PANTHER" id="PTHR45128:SF2">
    <property type="entry name" value="METHYLTRANSFERASE DOMAIN-CONTAINING PROTEIN"/>
    <property type="match status" value="1"/>
</dbReference>
<evidence type="ECO:0000313" key="2">
    <source>
        <dbReference type="EMBL" id="WSE33782.1"/>
    </source>
</evidence>
<keyword evidence="2" id="KW-0808">Transferase</keyword>
<evidence type="ECO:0000259" key="1">
    <source>
        <dbReference type="Pfam" id="PF13649"/>
    </source>
</evidence>
<gene>
    <name evidence="2" type="ORF">VSH64_16990</name>
</gene>
<dbReference type="SUPFAM" id="SSF53335">
    <property type="entry name" value="S-adenosyl-L-methionine-dependent methyltransferases"/>
    <property type="match status" value="1"/>
</dbReference>
<dbReference type="InterPro" id="IPR041698">
    <property type="entry name" value="Methyltransf_25"/>
</dbReference>
<dbReference type="EC" id="2.1.-.-" evidence="2"/>
<dbReference type="RefSeq" id="WP_326836581.1">
    <property type="nucleotide sequence ID" value="NZ_CP142149.1"/>
</dbReference>
<feature type="domain" description="Methyltransferase" evidence="1">
    <location>
        <begin position="192"/>
        <end position="278"/>
    </location>
</feature>
<reference evidence="2 3" key="1">
    <citation type="journal article" date="2015" name="Int. J. Syst. Evol. Microbiol.">
        <title>Amycolatopsis rhabdoformis sp. nov., an actinomycete isolated from a tropical forest soil.</title>
        <authorList>
            <person name="Souza W.R."/>
            <person name="Silva R.E."/>
            <person name="Goodfellow M."/>
            <person name="Busarakam K."/>
            <person name="Figueiro F.S."/>
            <person name="Ferreira D."/>
            <person name="Rodrigues-Filho E."/>
            <person name="Moraes L.A.B."/>
            <person name="Zucchi T.D."/>
        </authorList>
    </citation>
    <scope>NUCLEOTIDE SEQUENCE [LARGE SCALE GENOMIC DNA]</scope>
    <source>
        <strain evidence="2 3">NCIMB 14900</strain>
    </source>
</reference>
<keyword evidence="3" id="KW-1185">Reference proteome</keyword>
<name>A0ABZ1IIK4_9PSEU</name>
<protein>
    <submittedName>
        <fullName evidence="2">Class I SAM-dependent methyltransferase</fullName>
        <ecNumber evidence="2">2.1.-.-</ecNumber>
    </submittedName>
</protein>
<accession>A0ABZ1IIK4</accession>
<dbReference type="GO" id="GO:0008168">
    <property type="term" value="F:methyltransferase activity"/>
    <property type="evidence" value="ECO:0007669"/>
    <property type="project" value="UniProtKB-KW"/>
</dbReference>
<dbReference type="CDD" id="cd02440">
    <property type="entry name" value="AdoMet_MTases"/>
    <property type="match status" value="1"/>
</dbReference>
<sequence>MAAASPADPPEDPAEVLAARVFDAAVATADVIAIALGDRLGYYRCLAGGGRTPGELAAATATDERCAREWLEQQAVSGFLVTTDTVAGTDTDADTERRYRFAPGAETVLADQDALAYLSPLARQLVSAAGHVPDVAEAFRTGHGFPWAGYGADMRESQAALNRPAFLHLLAPQWLPAMPDVLARLAGGPSRVADIGCGGGWAAIALARAFPQTRVDAYDLDQASVELARRNVAEAGLADRITVHRKDIGTVTAGPYDLVMAFECLHDLPYPVRALAAMRGLGGPVLVADMKVADEFTAPGDAVERLMYGFSVAVCLPDSMSSTGSAATGTAIRRSTVEAYAREAGFARVETLPIDHDMWRFYRLG</sequence>
<dbReference type="EMBL" id="CP142149">
    <property type="protein sequence ID" value="WSE33782.1"/>
    <property type="molecule type" value="Genomic_DNA"/>
</dbReference>
<dbReference type="Gene3D" id="3.40.50.150">
    <property type="entry name" value="Vaccinia Virus protein VP39"/>
    <property type="match status" value="1"/>
</dbReference>
<organism evidence="2 3">
    <name type="scientific">Amycolatopsis rhabdoformis</name>
    <dbReference type="NCBI Taxonomy" id="1448059"/>
    <lineage>
        <taxon>Bacteria</taxon>
        <taxon>Bacillati</taxon>
        <taxon>Actinomycetota</taxon>
        <taxon>Actinomycetes</taxon>
        <taxon>Pseudonocardiales</taxon>
        <taxon>Pseudonocardiaceae</taxon>
        <taxon>Amycolatopsis</taxon>
    </lineage>
</organism>